<reference evidence="2 3" key="2">
    <citation type="submission" date="2024-07" db="EMBL/GenBank/DDBJ databases">
        <authorList>
            <person name="Akdeniz Z."/>
        </authorList>
    </citation>
    <scope>NUCLEOTIDE SEQUENCE [LARGE SCALE GENOMIC DNA]</scope>
</reference>
<dbReference type="EMBL" id="CAXDID020000012">
    <property type="protein sequence ID" value="CAL5980583.1"/>
    <property type="molecule type" value="Genomic_DNA"/>
</dbReference>
<dbReference type="EMBL" id="CATOUU010000279">
    <property type="protein sequence ID" value="CAI9923333.1"/>
    <property type="molecule type" value="Genomic_DNA"/>
</dbReference>
<proteinExistence type="predicted"/>
<organism evidence="1">
    <name type="scientific">Hexamita inflata</name>
    <dbReference type="NCBI Taxonomy" id="28002"/>
    <lineage>
        <taxon>Eukaryota</taxon>
        <taxon>Metamonada</taxon>
        <taxon>Diplomonadida</taxon>
        <taxon>Hexamitidae</taxon>
        <taxon>Hexamitinae</taxon>
        <taxon>Hexamita</taxon>
    </lineage>
</organism>
<evidence type="ECO:0000313" key="3">
    <source>
        <dbReference type="Proteomes" id="UP001642409"/>
    </source>
</evidence>
<dbReference type="Proteomes" id="UP001642409">
    <property type="component" value="Unassembled WGS sequence"/>
</dbReference>
<dbReference type="AlphaFoldDB" id="A0AA86NPD1"/>
<evidence type="ECO:0000313" key="1">
    <source>
        <dbReference type="EMBL" id="CAI9923333.1"/>
    </source>
</evidence>
<protein>
    <submittedName>
        <fullName evidence="2">Hypothetical_protein</fullName>
    </submittedName>
</protein>
<sequence length="174" mass="20617">MAEHHNSLIFDEEWKDYRGRQLPAELSFQYSPEYKSLPGEKLPTGLKNRVARQQIFAFMCFYVHITTLLLGQYCQNKTKESIYFSIIFEINNRTRLHIQFTYFVSCISTFSTQRQSQKISFEILMSDRVACSVSVFYIYKNVSYITQTCFTFRRTDLENVCECVHFVVALMLQK</sequence>
<evidence type="ECO:0000313" key="2">
    <source>
        <dbReference type="EMBL" id="CAL5980583.1"/>
    </source>
</evidence>
<keyword evidence="3" id="KW-1185">Reference proteome</keyword>
<accession>A0AA86NPD1</accession>
<comment type="caution">
    <text evidence="1">The sequence shown here is derived from an EMBL/GenBank/DDBJ whole genome shotgun (WGS) entry which is preliminary data.</text>
</comment>
<gene>
    <name evidence="1" type="ORF">HINF_LOCUS10978</name>
    <name evidence="2" type="ORF">HINF_LOCUS6245</name>
</gene>
<name>A0AA86NPD1_9EUKA</name>
<reference evidence="1" key="1">
    <citation type="submission" date="2023-06" db="EMBL/GenBank/DDBJ databases">
        <authorList>
            <person name="Kurt Z."/>
        </authorList>
    </citation>
    <scope>NUCLEOTIDE SEQUENCE</scope>
</reference>